<feature type="transmembrane region" description="Helical" evidence="1">
    <location>
        <begin position="6"/>
        <end position="25"/>
    </location>
</feature>
<feature type="transmembrane region" description="Helical" evidence="1">
    <location>
        <begin position="151"/>
        <end position="168"/>
    </location>
</feature>
<keyword evidence="1" id="KW-0472">Membrane</keyword>
<dbReference type="InterPro" id="IPR006938">
    <property type="entry name" value="DUF624"/>
</dbReference>
<dbReference type="STRING" id="1298598.JCM21714_2157"/>
<keyword evidence="1" id="KW-1133">Transmembrane helix</keyword>
<organism evidence="2 3">
    <name type="scientific">Gracilibacillus boraciitolerans JCM 21714</name>
    <dbReference type="NCBI Taxonomy" id="1298598"/>
    <lineage>
        <taxon>Bacteria</taxon>
        <taxon>Bacillati</taxon>
        <taxon>Bacillota</taxon>
        <taxon>Bacilli</taxon>
        <taxon>Bacillales</taxon>
        <taxon>Bacillaceae</taxon>
        <taxon>Gracilibacillus</taxon>
    </lineage>
</organism>
<evidence type="ECO:0000313" key="3">
    <source>
        <dbReference type="Proteomes" id="UP000019102"/>
    </source>
</evidence>
<evidence type="ECO:0008006" key="4">
    <source>
        <dbReference type="Google" id="ProtNLM"/>
    </source>
</evidence>
<feature type="transmembrane region" description="Helical" evidence="1">
    <location>
        <begin position="121"/>
        <end position="145"/>
    </location>
</feature>
<dbReference type="EMBL" id="BAVS01000009">
    <property type="protein sequence ID" value="GAE93119.1"/>
    <property type="molecule type" value="Genomic_DNA"/>
</dbReference>
<dbReference type="RefSeq" id="WP_235182694.1">
    <property type="nucleotide sequence ID" value="NZ_BAVS01000009.1"/>
</dbReference>
<dbReference type="eggNOG" id="COG5578">
    <property type="taxonomic scope" value="Bacteria"/>
</dbReference>
<proteinExistence type="predicted"/>
<feature type="transmembrane region" description="Helical" evidence="1">
    <location>
        <begin position="56"/>
        <end position="74"/>
    </location>
</feature>
<evidence type="ECO:0000313" key="2">
    <source>
        <dbReference type="EMBL" id="GAE93119.1"/>
    </source>
</evidence>
<accession>W4VK24</accession>
<dbReference type="AlphaFoldDB" id="W4VK24"/>
<dbReference type="Proteomes" id="UP000019102">
    <property type="component" value="Unassembled WGS sequence"/>
</dbReference>
<keyword evidence="3" id="KW-1185">Reference proteome</keyword>
<name>W4VK24_9BACI</name>
<dbReference type="Pfam" id="PF04854">
    <property type="entry name" value="DUF624"/>
    <property type="match status" value="1"/>
</dbReference>
<keyword evidence="1" id="KW-0812">Transmembrane</keyword>
<comment type="caution">
    <text evidence="2">The sequence shown here is derived from an EMBL/GenBank/DDBJ whole genome shotgun (WGS) entry which is preliminary data.</text>
</comment>
<feature type="transmembrane region" description="Helical" evidence="1">
    <location>
        <begin position="86"/>
        <end position="109"/>
    </location>
</feature>
<sequence>MDFFSVIGLFVFSFFPATIAMFGVCRKWVLKEYEIPVFKQFVHVFKKEYFKSQKTGFILLFIWALLYIELQILRAVDLYYFKPLLLFFYILMFLFIISILYMAPIVVHYNSSVIKIFKNSLLITIANPLYTITIIASVFCLVFILNMIPGLIIFFSGSVFAFVIMWFSHQVFIKNEQKLAV</sequence>
<reference evidence="2 3" key="1">
    <citation type="journal article" date="2014" name="Genome Announc.">
        <title>Draft Genome Sequence of the Boron-Tolerant and Moderately Halotolerant Bacterium Gracilibacillus boraciitolerans JCM 21714T.</title>
        <authorList>
            <person name="Ahmed I."/>
            <person name="Oshima K."/>
            <person name="Suda W."/>
            <person name="Kitamura K."/>
            <person name="Iida T."/>
            <person name="Ohmori Y."/>
            <person name="Fujiwara T."/>
            <person name="Hattori M."/>
            <person name="Ohkuma M."/>
        </authorList>
    </citation>
    <scope>NUCLEOTIDE SEQUENCE [LARGE SCALE GENOMIC DNA]</scope>
    <source>
        <strain evidence="2 3">JCM 21714</strain>
    </source>
</reference>
<protein>
    <recommendedName>
        <fullName evidence="4">DUF624 domain-containing protein</fullName>
    </recommendedName>
</protein>
<gene>
    <name evidence="2" type="ORF">JCM21714_2157</name>
</gene>
<evidence type="ECO:0000256" key="1">
    <source>
        <dbReference type="SAM" id="Phobius"/>
    </source>
</evidence>